<dbReference type="GO" id="GO:0004519">
    <property type="term" value="F:endonuclease activity"/>
    <property type="evidence" value="ECO:0007669"/>
    <property type="project" value="UniProtKB-KW"/>
</dbReference>
<organism evidence="3 4">
    <name type="scientific">Pseudonocardia oceani</name>
    <dbReference type="NCBI Taxonomy" id="2792013"/>
    <lineage>
        <taxon>Bacteria</taxon>
        <taxon>Bacillati</taxon>
        <taxon>Actinomycetota</taxon>
        <taxon>Actinomycetes</taxon>
        <taxon>Pseudonocardiales</taxon>
        <taxon>Pseudonocardiaceae</taxon>
        <taxon>Pseudonocardia</taxon>
    </lineage>
</organism>
<evidence type="ECO:0000256" key="2">
    <source>
        <dbReference type="ARBA" id="ARBA00023204"/>
    </source>
</evidence>
<evidence type="ECO:0000313" key="4">
    <source>
        <dbReference type="Proteomes" id="UP000694300"/>
    </source>
</evidence>
<dbReference type="RefSeq" id="WP_218593971.1">
    <property type="nucleotide sequence ID" value="NZ_JADQDE010000381.1"/>
</dbReference>
<dbReference type="EMBL" id="JADQDF010000001">
    <property type="protein sequence ID" value="MBW0127020.1"/>
    <property type="molecule type" value="Genomic_DNA"/>
</dbReference>
<reference evidence="3 4" key="1">
    <citation type="submission" date="2020-11" db="EMBL/GenBank/DDBJ databases">
        <title>Pseudonocardia abyssalis sp. nov. and Pseudonocardia oceani sp. nov., description and phylogenomic analysis of two novel actinomycetes isolated from the deep Southern Ocean.</title>
        <authorList>
            <person name="Parra J."/>
        </authorList>
    </citation>
    <scope>NUCLEOTIDE SEQUENCE [LARGE SCALE GENOMIC DNA]</scope>
    <source>
        <strain evidence="4">KRD185</strain>
    </source>
</reference>
<comment type="caution">
    <text evidence="3">The sequence shown here is derived from an EMBL/GenBank/DDBJ whole genome shotgun (WGS) entry which is preliminary data.</text>
</comment>
<proteinExistence type="predicted"/>
<keyword evidence="4" id="KW-1185">Reference proteome</keyword>
<evidence type="ECO:0000256" key="1">
    <source>
        <dbReference type="ARBA" id="ARBA00022763"/>
    </source>
</evidence>
<keyword evidence="3" id="KW-0378">Hydrolase</keyword>
<dbReference type="NCBIfam" id="TIGR00629">
    <property type="entry name" value="uvde"/>
    <property type="match status" value="1"/>
</dbReference>
<evidence type="ECO:0000313" key="3">
    <source>
        <dbReference type="EMBL" id="MBW0127020.1"/>
    </source>
</evidence>
<dbReference type="InterPro" id="IPR004601">
    <property type="entry name" value="UvdE"/>
</dbReference>
<sequence length="298" mass="33289">MKVGYPAVNQALACRSSGTFRLASYSEQRMTETITANLACLRRVLAWNTEHRLLFFRITSDLVPFASHPVSGGYDWRGRFAGELADIGAYVRAHDVRISLHPGQFVVLNSPSESTYASSVAELVYHAELLDALGLDPSHKVQVHLGGRHGDAERGMQVWARRYAALPEPVRERLVIENDERDASLADCLRLHAEVGVPVLFDTLHHSIRNDGETVLKGLDRAAATWRPVDGMPMVDYSTQDPARRPGAHAVTLDVEHFRSFVRRLRHRDVDVMLEIKNKEASALQARVVLDELGAVQR</sequence>
<keyword evidence="2" id="KW-0234">DNA repair</keyword>
<dbReference type="Pfam" id="PF03851">
    <property type="entry name" value="UvdE"/>
    <property type="match status" value="1"/>
</dbReference>
<keyword evidence="3" id="KW-0255">Endonuclease</keyword>
<accession>A0ABS6U459</accession>
<dbReference type="Proteomes" id="UP000694300">
    <property type="component" value="Unassembled WGS sequence"/>
</dbReference>
<protein>
    <submittedName>
        <fullName evidence="3">UV DNA damage repair endonuclease UvsE</fullName>
    </submittedName>
</protein>
<dbReference type="PANTHER" id="PTHR31290:SF5">
    <property type="entry name" value="UV-DAMAGE ENDONUCLEASE"/>
    <property type="match status" value="1"/>
</dbReference>
<dbReference type="PANTHER" id="PTHR31290">
    <property type="entry name" value="UV-DAMAGE ENDONUCLEASE"/>
    <property type="match status" value="1"/>
</dbReference>
<keyword evidence="3" id="KW-0540">Nuclease</keyword>
<keyword evidence="1" id="KW-0227">DNA damage</keyword>
<name>A0ABS6U459_9PSEU</name>
<gene>
    <name evidence="3" type="primary">uvsE</name>
    <name evidence="3" type="ORF">I4I82_04910</name>
</gene>